<evidence type="ECO:0000256" key="1">
    <source>
        <dbReference type="SAM" id="MobiDB-lite"/>
    </source>
</evidence>
<dbReference type="AlphaFoldDB" id="L1I4G4"/>
<dbReference type="STRING" id="905079.L1I4G4"/>
<evidence type="ECO:0000313" key="3">
    <source>
        <dbReference type="EnsemblProtists" id="EKX31136"/>
    </source>
</evidence>
<evidence type="ECO:0000313" key="4">
    <source>
        <dbReference type="Proteomes" id="UP000011087"/>
    </source>
</evidence>
<reference evidence="4" key="2">
    <citation type="submission" date="2012-11" db="EMBL/GenBank/DDBJ databases">
        <authorList>
            <person name="Kuo A."/>
            <person name="Curtis B.A."/>
            <person name="Tanifuji G."/>
            <person name="Burki F."/>
            <person name="Gruber A."/>
            <person name="Irimia M."/>
            <person name="Maruyama S."/>
            <person name="Arias M.C."/>
            <person name="Ball S.G."/>
            <person name="Gile G.H."/>
            <person name="Hirakawa Y."/>
            <person name="Hopkins J.F."/>
            <person name="Rensing S.A."/>
            <person name="Schmutz J."/>
            <person name="Symeonidi A."/>
            <person name="Elias M."/>
            <person name="Eveleigh R.J."/>
            <person name="Herman E.K."/>
            <person name="Klute M.J."/>
            <person name="Nakayama T."/>
            <person name="Obornik M."/>
            <person name="Reyes-Prieto A."/>
            <person name="Armbrust E.V."/>
            <person name="Aves S.J."/>
            <person name="Beiko R.G."/>
            <person name="Coutinho P."/>
            <person name="Dacks J.B."/>
            <person name="Durnford D.G."/>
            <person name="Fast N.M."/>
            <person name="Green B.R."/>
            <person name="Grisdale C."/>
            <person name="Hempe F."/>
            <person name="Henrissat B."/>
            <person name="Hoppner M.P."/>
            <person name="Ishida K.-I."/>
            <person name="Kim E."/>
            <person name="Koreny L."/>
            <person name="Kroth P.G."/>
            <person name="Liu Y."/>
            <person name="Malik S.-B."/>
            <person name="Maier U.G."/>
            <person name="McRose D."/>
            <person name="Mock T."/>
            <person name="Neilson J.A."/>
            <person name="Onodera N.T."/>
            <person name="Poole A.M."/>
            <person name="Pritham E.J."/>
            <person name="Richards T.A."/>
            <person name="Rocap G."/>
            <person name="Roy S.W."/>
            <person name="Sarai C."/>
            <person name="Schaack S."/>
            <person name="Shirato S."/>
            <person name="Slamovits C.H."/>
            <person name="Spencer D.F."/>
            <person name="Suzuki S."/>
            <person name="Worden A.Z."/>
            <person name="Zauner S."/>
            <person name="Barry K."/>
            <person name="Bell C."/>
            <person name="Bharti A.K."/>
            <person name="Crow J.A."/>
            <person name="Grimwood J."/>
            <person name="Kramer R."/>
            <person name="Lindquist E."/>
            <person name="Lucas S."/>
            <person name="Salamov A."/>
            <person name="McFadden G.I."/>
            <person name="Lane C.E."/>
            <person name="Keeling P.J."/>
            <person name="Gray M.W."/>
            <person name="Grigoriev I.V."/>
            <person name="Archibald J.M."/>
        </authorList>
    </citation>
    <scope>NUCLEOTIDE SEQUENCE</scope>
    <source>
        <strain evidence="4">CCMP2712</strain>
    </source>
</reference>
<feature type="compositionally biased region" description="Basic and acidic residues" evidence="1">
    <location>
        <begin position="48"/>
        <end position="87"/>
    </location>
</feature>
<proteinExistence type="predicted"/>
<accession>L1I4G4</accession>
<dbReference type="OrthoDB" id="2020677at2759"/>
<reference evidence="2 4" key="1">
    <citation type="journal article" date="2012" name="Nature">
        <title>Algal genomes reveal evolutionary mosaicism and the fate of nucleomorphs.</title>
        <authorList>
            <consortium name="DOE Joint Genome Institute"/>
            <person name="Curtis B.A."/>
            <person name="Tanifuji G."/>
            <person name="Burki F."/>
            <person name="Gruber A."/>
            <person name="Irimia M."/>
            <person name="Maruyama S."/>
            <person name="Arias M.C."/>
            <person name="Ball S.G."/>
            <person name="Gile G.H."/>
            <person name="Hirakawa Y."/>
            <person name="Hopkins J.F."/>
            <person name="Kuo A."/>
            <person name="Rensing S.A."/>
            <person name="Schmutz J."/>
            <person name="Symeonidi A."/>
            <person name="Elias M."/>
            <person name="Eveleigh R.J."/>
            <person name="Herman E.K."/>
            <person name="Klute M.J."/>
            <person name="Nakayama T."/>
            <person name="Obornik M."/>
            <person name="Reyes-Prieto A."/>
            <person name="Armbrust E.V."/>
            <person name="Aves S.J."/>
            <person name="Beiko R.G."/>
            <person name="Coutinho P."/>
            <person name="Dacks J.B."/>
            <person name="Durnford D.G."/>
            <person name="Fast N.M."/>
            <person name="Green B.R."/>
            <person name="Grisdale C.J."/>
            <person name="Hempel F."/>
            <person name="Henrissat B."/>
            <person name="Hoppner M.P."/>
            <person name="Ishida K."/>
            <person name="Kim E."/>
            <person name="Koreny L."/>
            <person name="Kroth P.G."/>
            <person name="Liu Y."/>
            <person name="Malik S.B."/>
            <person name="Maier U.G."/>
            <person name="McRose D."/>
            <person name="Mock T."/>
            <person name="Neilson J.A."/>
            <person name="Onodera N.T."/>
            <person name="Poole A.M."/>
            <person name="Pritham E.J."/>
            <person name="Richards T.A."/>
            <person name="Rocap G."/>
            <person name="Roy S.W."/>
            <person name="Sarai C."/>
            <person name="Schaack S."/>
            <person name="Shirato S."/>
            <person name="Slamovits C.H."/>
            <person name="Spencer D.F."/>
            <person name="Suzuki S."/>
            <person name="Worden A.Z."/>
            <person name="Zauner S."/>
            <person name="Barry K."/>
            <person name="Bell C."/>
            <person name="Bharti A.K."/>
            <person name="Crow J.A."/>
            <person name="Grimwood J."/>
            <person name="Kramer R."/>
            <person name="Lindquist E."/>
            <person name="Lucas S."/>
            <person name="Salamov A."/>
            <person name="McFadden G.I."/>
            <person name="Lane C.E."/>
            <person name="Keeling P.J."/>
            <person name="Gray M.W."/>
            <person name="Grigoriev I.V."/>
            <person name="Archibald J.M."/>
        </authorList>
    </citation>
    <scope>NUCLEOTIDE SEQUENCE</scope>
    <source>
        <strain evidence="2 4">CCMP2712</strain>
    </source>
</reference>
<feature type="compositionally biased region" description="Acidic residues" evidence="1">
    <location>
        <begin position="143"/>
        <end position="152"/>
    </location>
</feature>
<organism evidence="2">
    <name type="scientific">Guillardia theta (strain CCMP2712)</name>
    <name type="common">Cryptophyte</name>
    <dbReference type="NCBI Taxonomy" id="905079"/>
    <lineage>
        <taxon>Eukaryota</taxon>
        <taxon>Cryptophyceae</taxon>
        <taxon>Pyrenomonadales</taxon>
        <taxon>Geminigeraceae</taxon>
        <taxon>Guillardia</taxon>
    </lineage>
</organism>
<protein>
    <submittedName>
        <fullName evidence="2 3">Uncharacterized protein</fullName>
    </submittedName>
</protein>
<dbReference type="KEGG" id="gtt:GUITHDRAFT_122663"/>
<gene>
    <name evidence="2" type="ORF">GUITHDRAFT_122663</name>
</gene>
<dbReference type="HOGENOM" id="CLU_1513341_0_0_1"/>
<keyword evidence="4" id="KW-1185">Reference proteome</keyword>
<name>L1I4G4_GUITC</name>
<sequence>MRRLKGCWRAGAAGQDDRDFKEVRFADSLGRDSFRAPSDFDAESPSETPKDGQDFFGEDPREEKREPEEEEEGKREEREERKEKEEEALQWASSQHGYKMLSAVDRLTTPPIIPPSQQGEPYQDGREAAAQAQEEAYGISPQGEDDEEEEEDLELIYDPILNCYWDPQNNKYYELRNP</sequence>
<dbReference type="RefSeq" id="XP_005818116.1">
    <property type="nucleotide sequence ID" value="XM_005818059.1"/>
</dbReference>
<dbReference type="EnsemblProtists" id="EKX31136">
    <property type="protein sequence ID" value="EKX31136"/>
    <property type="gene ID" value="GUITHDRAFT_122663"/>
</dbReference>
<feature type="region of interest" description="Disordered" evidence="1">
    <location>
        <begin position="29"/>
        <end position="152"/>
    </location>
</feature>
<dbReference type="PaxDb" id="55529-EKX31136"/>
<dbReference type="Proteomes" id="UP000011087">
    <property type="component" value="Unassembled WGS sequence"/>
</dbReference>
<dbReference type="EMBL" id="JH993351">
    <property type="protein sequence ID" value="EKX31136.1"/>
    <property type="molecule type" value="Genomic_DNA"/>
</dbReference>
<dbReference type="GeneID" id="17287855"/>
<evidence type="ECO:0000313" key="2">
    <source>
        <dbReference type="EMBL" id="EKX31136.1"/>
    </source>
</evidence>
<reference evidence="3" key="3">
    <citation type="submission" date="2015-06" db="UniProtKB">
        <authorList>
            <consortium name="EnsemblProtists"/>
        </authorList>
    </citation>
    <scope>IDENTIFICATION</scope>
</reference>